<evidence type="ECO:0000256" key="1">
    <source>
        <dbReference type="SAM" id="MobiDB-lite"/>
    </source>
</evidence>
<evidence type="ECO:0000313" key="4">
    <source>
        <dbReference type="Proteomes" id="UP000429555"/>
    </source>
</evidence>
<name>A0A6I4KWM8_9PSED</name>
<sequence>MRISIALLGLALLGLAACDQPEKAPPSVAEPPLRVPQPEAEADAAAHRAPTAEPVVEPTPEPADVSESLSVPAAVKQTVPEAKPPAAARTQPQPAPTEETMPLDLSLPDHLLQVPLQAEEVPLAPLLPPLFDQPTEPESPFQLHGKLISNERVEDYWESLEGAELQFEFKQ</sequence>
<dbReference type="Proteomes" id="UP000429555">
    <property type="component" value="Unassembled WGS sequence"/>
</dbReference>
<feature type="compositionally biased region" description="Low complexity" evidence="1">
    <location>
        <begin position="47"/>
        <end position="58"/>
    </location>
</feature>
<dbReference type="PROSITE" id="PS51257">
    <property type="entry name" value="PROKAR_LIPOPROTEIN"/>
    <property type="match status" value="1"/>
</dbReference>
<dbReference type="RefSeq" id="WP_160347735.1">
    <property type="nucleotide sequence ID" value="NZ_WKJZ01000004.1"/>
</dbReference>
<proteinExistence type="predicted"/>
<evidence type="ECO:0000256" key="2">
    <source>
        <dbReference type="SAM" id="SignalP"/>
    </source>
</evidence>
<reference evidence="3 4" key="1">
    <citation type="submission" date="2019-11" db="EMBL/GenBank/DDBJ databases">
        <title>Pseudomonas flavidum sp. nov., isolated from Baiyang Lake.</title>
        <authorList>
            <person name="Zhao Y."/>
        </authorList>
    </citation>
    <scope>NUCLEOTIDE SEQUENCE [LARGE SCALE GENOMIC DNA]</scope>
    <source>
        <strain evidence="4">R-22-3 w-18</strain>
    </source>
</reference>
<dbReference type="EMBL" id="WKJZ01000004">
    <property type="protein sequence ID" value="MVW77079.1"/>
    <property type="molecule type" value="Genomic_DNA"/>
</dbReference>
<keyword evidence="4" id="KW-1185">Reference proteome</keyword>
<keyword evidence="2" id="KW-0732">Signal</keyword>
<organism evidence="3 4">
    <name type="scientific">Pseudomonas xionganensis</name>
    <dbReference type="NCBI Taxonomy" id="2654845"/>
    <lineage>
        <taxon>Bacteria</taxon>
        <taxon>Pseudomonadati</taxon>
        <taxon>Pseudomonadota</taxon>
        <taxon>Gammaproteobacteria</taxon>
        <taxon>Pseudomonadales</taxon>
        <taxon>Pseudomonadaceae</taxon>
        <taxon>Pseudomonas</taxon>
    </lineage>
</organism>
<gene>
    <name evidence="3" type="ORF">GJV18_17300</name>
</gene>
<feature type="region of interest" description="Disordered" evidence="1">
    <location>
        <begin position="20"/>
        <end position="102"/>
    </location>
</feature>
<comment type="caution">
    <text evidence="3">The sequence shown here is derived from an EMBL/GenBank/DDBJ whole genome shotgun (WGS) entry which is preliminary data.</text>
</comment>
<protein>
    <recommendedName>
        <fullName evidence="5">Translation initiation factor 2</fullName>
    </recommendedName>
</protein>
<dbReference type="AlphaFoldDB" id="A0A6I4KWM8"/>
<evidence type="ECO:0008006" key="5">
    <source>
        <dbReference type="Google" id="ProtNLM"/>
    </source>
</evidence>
<accession>A0A6I4KWM8</accession>
<feature type="signal peptide" evidence="2">
    <location>
        <begin position="1"/>
        <end position="16"/>
    </location>
</feature>
<evidence type="ECO:0000313" key="3">
    <source>
        <dbReference type="EMBL" id="MVW77079.1"/>
    </source>
</evidence>
<feature type="chain" id="PRO_5026286117" description="Translation initiation factor 2" evidence="2">
    <location>
        <begin position="17"/>
        <end position="171"/>
    </location>
</feature>